<comment type="similarity">
    <text evidence="1">Belongs to the leucine-binding protein family.</text>
</comment>
<keyword evidence="8" id="KW-1185">Reference proteome</keyword>
<evidence type="ECO:0000313" key="7">
    <source>
        <dbReference type="EMBL" id="EAS50867.1"/>
    </source>
</evidence>
<keyword evidence="3 5" id="KW-0732">Signal</keyword>
<dbReference type="CDD" id="cd06330">
    <property type="entry name" value="PBP1_As_SBP-like"/>
    <property type="match status" value="1"/>
</dbReference>
<feature type="domain" description="Leucine-binding protein" evidence="6">
    <location>
        <begin position="30"/>
        <end position="369"/>
    </location>
</feature>
<keyword evidence="2" id="KW-0813">Transport</keyword>
<dbReference type="PANTHER" id="PTHR30483">
    <property type="entry name" value="LEUCINE-SPECIFIC-BINDING PROTEIN"/>
    <property type="match status" value="1"/>
</dbReference>
<dbReference type="InterPro" id="IPR028081">
    <property type="entry name" value="Leu-bd"/>
</dbReference>
<feature type="chain" id="PRO_5004198003" evidence="5">
    <location>
        <begin position="27"/>
        <end position="403"/>
    </location>
</feature>
<evidence type="ECO:0000259" key="6">
    <source>
        <dbReference type="Pfam" id="PF13458"/>
    </source>
</evidence>
<evidence type="ECO:0000313" key="8">
    <source>
        <dbReference type="Proteomes" id="UP000000321"/>
    </source>
</evidence>
<reference evidence="7 8" key="1">
    <citation type="journal article" date="2008" name="Appl. Environ. Microbiol.">
        <title>Genomic insights into Mn(II) oxidation by the marine alphaproteobacterium Aurantimonas sp. strain SI85-9A1.</title>
        <authorList>
            <person name="Dick G.J."/>
            <person name="Podell S."/>
            <person name="Johnson H.A."/>
            <person name="Rivera-Espinoza Y."/>
            <person name="Bernier-Latmani R."/>
            <person name="McCarthy J.K."/>
            <person name="Torpey J.W."/>
            <person name="Clement B.G."/>
            <person name="Gaasterland T."/>
            <person name="Tebo B.M."/>
        </authorList>
    </citation>
    <scope>NUCLEOTIDE SEQUENCE [LARGE SCALE GENOMIC DNA]</scope>
    <source>
        <strain evidence="7 8">SI85-9A1</strain>
    </source>
</reference>
<evidence type="ECO:0000256" key="5">
    <source>
        <dbReference type="SAM" id="SignalP"/>
    </source>
</evidence>
<dbReference type="RefSeq" id="WP_009208856.1">
    <property type="nucleotide sequence ID" value="NZ_BBWP01000022.1"/>
</dbReference>
<dbReference type="HOGENOM" id="CLU_027128_1_4_5"/>
<dbReference type="Pfam" id="PF13458">
    <property type="entry name" value="Peripla_BP_6"/>
    <property type="match status" value="1"/>
</dbReference>
<dbReference type="InterPro" id="IPR000709">
    <property type="entry name" value="Leu_Ile_Val-bd"/>
</dbReference>
<sequence>MITGRMFATLAGALGLFAGLATPGLAQEPITLGEMNSYTTLPAFTGPYRKGWELALEEINAAGGIDGRPVAVVSRDDNGKPADAIRIAEEFVASDDVAIVWGGFFSNVGLALTDFAKQRQVPYLATEPLADAIVWSQGNRYTFRLRPSTAMQAAMLAEEAAKLDATRWATIAPNYAYGTDAVTAFKAELKKRKPDVEFVGEQWPPQGKLDAGPTVRALEAMKPDAIFNVTFGADLAKFVREGDIRGLFDGREVASLLSGEPEYLEPLGAEAPEGWIVTGYPWYDIDTPEHDAFRKAYEAKYGEHPYAGSLVGYNGMKALAAALTKAGATDADSLIAAFEGLEVPDAPSGAFTFREADHQSTMGAWVGRTAVRDGQGVMVDWRYADGADYLPSPEDARKLRPAE</sequence>
<dbReference type="InterPro" id="IPR028082">
    <property type="entry name" value="Peripla_BP_I"/>
</dbReference>
<dbReference type="Gene3D" id="3.40.50.2300">
    <property type="match status" value="2"/>
</dbReference>
<dbReference type="BioCyc" id="AURANTIMONAS:SI859A1_00993-MONOMER"/>
<dbReference type="PANTHER" id="PTHR30483:SF37">
    <property type="entry name" value="ABC TRANSPORTER SUBSTRATE-BINDING PROTEIN"/>
    <property type="match status" value="1"/>
</dbReference>
<evidence type="ECO:0000256" key="2">
    <source>
        <dbReference type="ARBA" id="ARBA00022448"/>
    </source>
</evidence>
<dbReference type="AlphaFoldDB" id="Q1YJK6"/>
<protein>
    <submittedName>
        <fullName evidence="7">Periplasmic substrate binding protein, ABC-type branched-chain amino acid transport system</fullName>
    </submittedName>
</protein>
<evidence type="ECO:0000256" key="1">
    <source>
        <dbReference type="ARBA" id="ARBA00010062"/>
    </source>
</evidence>
<organism evidence="7 8">
    <name type="scientific">Aurantimonas manganoxydans (strain ATCC BAA-1229 / DSM 21871 / SI85-9A1)</name>
    <dbReference type="NCBI Taxonomy" id="287752"/>
    <lineage>
        <taxon>Bacteria</taxon>
        <taxon>Pseudomonadati</taxon>
        <taxon>Pseudomonadota</taxon>
        <taxon>Alphaproteobacteria</taxon>
        <taxon>Hyphomicrobiales</taxon>
        <taxon>Aurantimonadaceae</taxon>
        <taxon>Aurantimonas</taxon>
    </lineage>
</organism>
<evidence type="ECO:0000256" key="3">
    <source>
        <dbReference type="ARBA" id="ARBA00022729"/>
    </source>
</evidence>
<dbReference type="Proteomes" id="UP000000321">
    <property type="component" value="Unassembled WGS sequence"/>
</dbReference>
<feature type="signal peptide" evidence="5">
    <location>
        <begin position="1"/>
        <end position="26"/>
    </location>
</feature>
<evidence type="ECO:0000256" key="4">
    <source>
        <dbReference type="ARBA" id="ARBA00022970"/>
    </source>
</evidence>
<dbReference type="SUPFAM" id="SSF53822">
    <property type="entry name" value="Periplasmic binding protein-like I"/>
    <property type="match status" value="1"/>
</dbReference>
<comment type="caution">
    <text evidence="7">The sequence shown here is derived from an EMBL/GenBank/DDBJ whole genome shotgun (WGS) entry which is preliminary data.</text>
</comment>
<accession>Q1YJK6</accession>
<dbReference type="GO" id="GO:0006865">
    <property type="term" value="P:amino acid transport"/>
    <property type="evidence" value="ECO:0007669"/>
    <property type="project" value="UniProtKB-KW"/>
</dbReference>
<keyword evidence="4" id="KW-0029">Amino-acid transport</keyword>
<dbReference type="PRINTS" id="PR00337">
    <property type="entry name" value="LEUILEVALBP"/>
</dbReference>
<proteinExistence type="inferred from homology"/>
<gene>
    <name evidence="7" type="ORF">SI859A1_00993</name>
</gene>
<dbReference type="EMBL" id="AAPJ01000002">
    <property type="protein sequence ID" value="EAS50867.1"/>
    <property type="molecule type" value="Genomic_DNA"/>
</dbReference>
<dbReference type="InterPro" id="IPR051010">
    <property type="entry name" value="BCAA_transport"/>
</dbReference>
<name>Q1YJK6_AURMS</name>